<evidence type="ECO:0000259" key="8">
    <source>
        <dbReference type="Pfam" id="PF07524"/>
    </source>
</evidence>
<comment type="subcellular location">
    <subcellularLocation>
        <location evidence="1">Nucleus</location>
    </subcellularLocation>
</comment>
<evidence type="ECO:0000256" key="7">
    <source>
        <dbReference type="SAM" id="MobiDB-lite"/>
    </source>
</evidence>
<comment type="caution">
    <text evidence="10">The sequence shown here is derived from an EMBL/GenBank/DDBJ whole genome shotgun (WGS) entry which is preliminary data.</text>
</comment>
<comment type="similarity">
    <text evidence="2">Belongs to the TAF8 family.</text>
</comment>
<dbReference type="GO" id="GO:0005669">
    <property type="term" value="C:transcription factor TFIID complex"/>
    <property type="evidence" value="ECO:0007669"/>
    <property type="project" value="InterPro"/>
</dbReference>
<feature type="region of interest" description="Disordered" evidence="7">
    <location>
        <begin position="190"/>
        <end position="223"/>
    </location>
</feature>
<protein>
    <recommendedName>
        <fullName evidence="3">Transcription initiation factor TFIID subunit 8</fullName>
    </recommendedName>
</protein>
<dbReference type="InterPro" id="IPR006565">
    <property type="entry name" value="BTP"/>
</dbReference>
<dbReference type="PANTHER" id="PTHR46469:SF1">
    <property type="entry name" value="TRANSCRIPTION INITIATION FACTOR TFIID SUBUNIT 8"/>
    <property type="match status" value="1"/>
</dbReference>
<evidence type="ECO:0000256" key="3">
    <source>
        <dbReference type="ARBA" id="ARBA00017307"/>
    </source>
</evidence>
<dbReference type="Proteomes" id="UP000759537">
    <property type="component" value="Unassembled WGS sequence"/>
</dbReference>
<evidence type="ECO:0000256" key="4">
    <source>
        <dbReference type="ARBA" id="ARBA00023015"/>
    </source>
</evidence>
<dbReference type="GO" id="GO:0046982">
    <property type="term" value="F:protein heterodimerization activity"/>
    <property type="evidence" value="ECO:0007669"/>
    <property type="project" value="InterPro"/>
</dbReference>
<gene>
    <name evidence="10" type="ORF">DFH94DRAFT_689343</name>
</gene>
<dbReference type="OrthoDB" id="2193813at2759"/>
<keyword evidence="5" id="KW-0804">Transcription</keyword>
<organism evidence="10 11">
    <name type="scientific">Russula ochroleuca</name>
    <dbReference type="NCBI Taxonomy" id="152965"/>
    <lineage>
        <taxon>Eukaryota</taxon>
        <taxon>Fungi</taxon>
        <taxon>Dikarya</taxon>
        <taxon>Basidiomycota</taxon>
        <taxon>Agaricomycotina</taxon>
        <taxon>Agaricomycetes</taxon>
        <taxon>Russulales</taxon>
        <taxon>Russulaceae</taxon>
        <taxon>Russula</taxon>
    </lineage>
</organism>
<evidence type="ECO:0000256" key="5">
    <source>
        <dbReference type="ARBA" id="ARBA00023163"/>
    </source>
</evidence>
<reference evidence="10" key="2">
    <citation type="journal article" date="2020" name="Nat. Commun.">
        <title>Large-scale genome sequencing of mycorrhizal fungi provides insights into the early evolution of symbiotic traits.</title>
        <authorList>
            <person name="Miyauchi S."/>
            <person name="Kiss E."/>
            <person name="Kuo A."/>
            <person name="Drula E."/>
            <person name="Kohler A."/>
            <person name="Sanchez-Garcia M."/>
            <person name="Morin E."/>
            <person name="Andreopoulos B."/>
            <person name="Barry K.W."/>
            <person name="Bonito G."/>
            <person name="Buee M."/>
            <person name="Carver A."/>
            <person name="Chen C."/>
            <person name="Cichocki N."/>
            <person name="Clum A."/>
            <person name="Culley D."/>
            <person name="Crous P.W."/>
            <person name="Fauchery L."/>
            <person name="Girlanda M."/>
            <person name="Hayes R.D."/>
            <person name="Keri Z."/>
            <person name="LaButti K."/>
            <person name="Lipzen A."/>
            <person name="Lombard V."/>
            <person name="Magnuson J."/>
            <person name="Maillard F."/>
            <person name="Murat C."/>
            <person name="Nolan M."/>
            <person name="Ohm R.A."/>
            <person name="Pangilinan J."/>
            <person name="Pereira M.F."/>
            <person name="Perotto S."/>
            <person name="Peter M."/>
            <person name="Pfister S."/>
            <person name="Riley R."/>
            <person name="Sitrit Y."/>
            <person name="Stielow J.B."/>
            <person name="Szollosi G."/>
            <person name="Zifcakova L."/>
            <person name="Stursova M."/>
            <person name="Spatafora J.W."/>
            <person name="Tedersoo L."/>
            <person name="Vaario L.M."/>
            <person name="Yamada A."/>
            <person name="Yan M."/>
            <person name="Wang P."/>
            <person name="Xu J."/>
            <person name="Bruns T."/>
            <person name="Baldrian P."/>
            <person name="Vilgalys R."/>
            <person name="Dunand C."/>
            <person name="Henrissat B."/>
            <person name="Grigoriev I.V."/>
            <person name="Hibbett D."/>
            <person name="Nagy L.G."/>
            <person name="Martin F.M."/>
        </authorList>
    </citation>
    <scope>NUCLEOTIDE SEQUENCE</scope>
    <source>
        <strain evidence="10">Prilba</strain>
    </source>
</reference>
<sequence length="304" mass="34024">MSSGPLPTAQTYTQPYSTYPQAYSQYSTQQFPPVNYSSQPQSAVYSAFQVPYGRKDPTSWIDALSPQELSAVDPEIASRAMNRFISAELKYEGFDAADPATLSRLEAEVVHFIQDLHRKIHDYANLANRTAPLANDMFDISQECGLETDSLRLTSELSKLRRRGMLEWFFVAYPLSVYFKGSTTINESMTLLPAGRRSPPPKLLSSDDESSPPSMPSTLRSIPHFYPNLPPKHTYLRTPPSPPRKQALPSLEKKLKNASLVQESLQHLLLATEDVVGPDDGEILGAIVNWESTVHPRKRWKLGA</sequence>
<evidence type="ECO:0000256" key="2">
    <source>
        <dbReference type="ARBA" id="ARBA00008767"/>
    </source>
</evidence>
<proteinExistence type="inferred from homology"/>
<dbReference type="CDD" id="cd00076">
    <property type="entry name" value="HFD_SF"/>
    <property type="match status" value="1"/>
</dbReference>
<feature type="domain" description="Bromodomain associated" evidence="8">
    <location>
        <begin position="75"/>
        <end position="139"/>
    </location>
</feature>
<evidence type="ECO:0000313" key="11">
    <source>
        <dbReference type="Proteomes" id="UP000759537"/>
    </source>
</evidence>
<dbReference type="PANTHER" id="PTHR46469">
    <property type="entry name" value="TRANSCRIPTION INITIATION FACTOR TFIID SUBUNIT 8"/>
    <property type="match status" value="1"/>
</dbReference>
<dbReference type="AlphaFoldDB" id="A0A9P5N2Y3"/>
<evidence type="ECO:0000259" key="9">
    <source>
        <dbReference type="Pfam" id="PF10406"/>
    </source>
</evidence>
<feature type="domain" description="Transcription factor TFIID subunit 8 C-terminal" evidence="9">
    <location>
        <begin position="222"/>
        <end position="268"/>
    </location>
</feature>
<evidence type="ECO:0000313" key="10">
    <source>
        <dbReference type="EMBL" id="KAF8484988.1"/>
    </source>
</evidence>
<evidence type="ECO:0000256" key="1">
    <source>
        <dbReference type="ARBA" id="ARBA00004123"/>
    </source>
</evidence>
<dbReference type="InterPro" id="IPR037818">
    <property type="entry name" value="TAF8"/>
</dbReference>
<keyword evidence="11" id="KW-1185">Reference proteome</keyword>
<evidence type="ECO:0000256" key="6">
    <source>
        <dbReference type="ARBA" id="ARBA00023242"/>
    </source>
</evidence>
<dbReference type="InterPro" id="IPR019473">
    <property type="entry name" value="TFIID_su8_C"/>
</dbReference>
<dbReference type="GO" id="GO:0006367">
    <property type="term" value="P:transcription initiation at RNA polymerase II promoter"/>
    <property type="evidence" value="ECO:0007669"/>
    <property type="project" value="TreeGrafter"/>
</dbReference>
<dbReference type="CDD" id="cd08049">
    <property type="entry name" value="TAF8"/>
    <property type="match status" value="1"/>
</dbReference>
<accession>A0A9P5N2Y3</accession>
<keyword evidence="4" id="KW-0805">Transcription regulation</keyword>
<dbReference type="Pfam" id="PF07524">
    <property type="entry name" value="Bromo_TP"/>
    <property type="match status" value="1"/>
</dbReference>
<keyword evidence="6" id="KW-0539">Nucleus</keyword>
<dbReference type="Pfam" id="PF10406">
    <property type="entry name" value="TAF8_C"/>
    <property type="match status" value="1"/>
</dbReference>
<name>A0A9P5N2Y3_9AGAM</name>
<dbReference type="Gene3D" id="1.10.20.10">
    <property type="entry name" value="Histone, subunit A"/>
    <property type="match status" value="1"/>
</dbReference>
<dbReference type="InterPro" id="IPR009072">
    <property type="entry name" value="Histone-fold"/>
</dbReference>
<dbReference type="EMBL" id="WHVB01000003">
    <property type="protein sequence ID" value="KAF8484988.1"/>
    <property type="molecule type" value="Genomic_DNA"/>
</dbReference>
<reference evidence="10" key="1">
    <citation type="submission" date="2019-10" db="EMBL/GenBank/DDBJ databases">
        <authorList>
            <consortium name="DOE Joint Genome Institute"/>
            <person name="Kuo A."/>
            <person name="Miyauchi S."/>
            <person name="Kiss E."/>
            <person name="Drula E."/>
            <person name="Kohler A."/>
            <person name="Sanchez-Garcia M."/>
            <person name="Andreopoulos B."/>
            <person name="Barry K.W."/>
            <person name="Bonito G."/>
            <person name="Buee M."/>
            <person name="Carver A."/>
            <person name="Chen C."/>
            <person name="Cichocki N."/>
            <person name="Clum A."/>
            <person name="Culley D."/>
            <person name="Crous P.W."/>
            <person name="Fauchery L."/>
            <person name="Girlanda M."/>
            <person name="Hayes R."/>
            <person name="Keri Z."/>
            <person name="LaButti K."/>
            <person name="Lipzen A."/>
            <person name="Lombard V."/>
            <person name="Magnuson J."/>
            <person name="Maillard F."/>
            <person name="Morin E."/>
            <person name="Murat C."/>
            <person name="Nolan M."/>
            <person name="Ohm R."/>
            <person name="Pangilinan J."/>
            <person name="Pereira M."/>
            <person name="Perotto S."/>
            <person name="Peter M."/>
            <person name="Riley R."/>
            <person name="Sitrit Y."/>
            <person name="Stielow B."/>
            <person name="Szollosi G."/>
            <person name="Zifcakova L."/>
            <person name="Stursova M."/>
            <person name="Spatafora J.W."/>
            <person name="Tedersoo L."/>
            <person name="Vaario L.-M."/>
            <person name="Yamada A."/>
            <person name="Yan M."/>
            <person name="Wang P."/>
            <person name="Xu J."/>
            <person name="Bruns T."/>
            <person name="Baldrian P."/>
            <person name="Vilgalys R."/>
            <person name="Henrissat B."/>
            <person name="Grigoriev I.V."/>
            <person name="Hibbett D."/>
            <person name="Nagy L.G."/>
            <person name="Martin F.M."/>
        </authorList>
    </citation>
    <scope>NUCLEOTIDE SEQUENCE</scope>
    <source>
        <strain evidence="10">Prilba</strain>
    </source>
</reference>